<organism evidence="2 3">
    <name type="scientific">Coemansia pectinata</name>
    <dbReference type="NCBI Taxonomy" id="1052879"/>
    <lineage>
        <taxon>Eukaryota</taxon>
        <taxon>Fungi</taxon>
        <taxon>Fungi incertae sedis</taxon>
        <taxon>Zoopagomycota</taxon>
        <taxon>Kickxellomycotina</taxon>
        <taxon>Kickxellomycetes</taxon>
        <taxon>Kickxellales</taxon>
        <taxon>Kickxellaceae</taxon>
        <taxon>Coemansia</taxon>
    </lineage>
</organism>
<feature type="chain" id="PRO_5040993608" evidence="1">
    <location>
        <begin position="23"/>
        <end position="425"/>
    </location>
</feature>
<proteinExistence type="predicted"/>
<gene>
    <name evidence="2" type="ORF">GGI19_005734</name>
</gene>
<evidence type="ECO:0000256" key="1">
    <source>
        <dbReference type="SAM" id="SignalP"/>
    </source>
</evidence>
<dbReference type="EMBL" id="JANBUH010000829">
    <property type="protein sequence ID" value="KAJ2749282.1"/>
    <property type="molecule type" value="Genomic_DNA"/>
</dbReference>
<keyword evidence="1" id="KW-0732">Signal</keyword>
<protein>
    <submittedName>
        <fullName evidence="2">Uncharacterized protein</fullName>
    </submittedName>
</protein>
<keyword evidence="3" id="KW-1185">Reference proteome</keyword>
<comment type="caution">
    <text evidence="2">The sequence shown here is derived from an EMBL/GenBank/DDBJ whole genome shotgun (WGS) entry which is preliminary data.</text>
</comment>
<evidence type="ECO:0000313" key="2">
    <source>
        <dbReference type="EMBL" id="KAJ2749282.1"/>
    </source>
</evidence>
<name>A0A9W8GVF8_9FUNG</name>
<sequence>MKFALAVLSVLALAALSVPGNASTYAQARRDIVNAQFGRGQNPRDIVHITDDERAQTYSLGLLNRLSTFVADQSAKGHVVANTGDILLADLGLDSPGSKKSVRELYNKLTVKLSDKYQYTFKDGSKSATDTNILSIPFERLFDLNPASIRYVSKLLDTFSHTNVNYIERLAPMFGVDRQGPVTSESLQSVSRLIGSISIMNSDSLALISQASGANSNDPLVKSSDIFSLAQLLEIDTRRINRMADLVDKLASMDAGHMSQYLKEVGWTGNDAHSVKVDATSASSAQSIPGMSYMLLIKDPMLEAMTRAASTFTPNAASSTAQLKPAIQAYLQQTRDALDYIPGYNVINTLAGLTNNPAIAQLTQLIGLSYKYPTASYLELVLLYYRSIGMPGLDNIINYPSQFVGNIASTVVGGFISNAISGLVA</sequence>
<feature type="non-terminal residue" evidence="2">
    <location>
        <position position="425"/>
    </location>
</feature>
<evidence type="ECO:0000313" key="3">
    <source>
        <dbReference type="Proteomes" id="UP001140011"/>
    </source>
</evidence>
<feature type="signal peptide" evidence="1">
    <location>
        <begin position="1"/>
        <end position="22"/>
    </location>
</feature>
<accession>A0A9W8GVF8</accession>
<dbReference type="Proteomes" id="UP001140011">
    <property type="component" value="Unassembled WGS sequence"/>
</dbReference>
<dbReference type="OrthoDB" id="5596462at2759"/>
<reference evidence="2" key="1">
    <citation type="submission" date="2022-07" db="EMBL/GenBank/DDBJ databases">
        <title>Phylogenomic reconstructions and comparative analyses of Kickxellomycotina fungi.</title>
        <authorList>
            <person name="Reynolds N.K."/>
            <person name="Stajich J.E."/>
            <person name="Barry K."/>
            <person name="Grigoriev I.V."/>
            <person name="Crous P."/>
            <person name="Smith M.E."/>
        </authorList>
    </citation>
    <scope>NUCLEOTIDE SEQUENCE</scope>
    <source>
        <strain evidence="2">BCRC 34297</strain>
    </source>
</reference>
<dbReference type="AlphaFoldDB" id="A0A9W8GVF8"/>